<dbReference type="InterPro" id="IPR012337">
    <property type="entry name" value="RNaseH-like_sf"/>
</dbReference>
<evidence type="ECO:0000313" key="3">
    <source>
        <dbReference type="RefSeq" id="XP_010513536.1"/>
    </source>
</evidence>
<reference evidence="2" key="1">
    <citation type="journal article" date="2014" name="Nat. Commun.">
        <title>The emerging biofuel crop Camelina sativa retains a highly undifferentiated hexaploid genome structure.</title>
        <authorList>
            <person name="Kagale S."/>
            <person name="Koh C."/>
            <person name="Nixon J."/>
            <person name="Bollina V."/>
            <person name="Clarke W.E."/>
            <person name="Tuteja R."/>
            <person name="Spillane C."/>
            <person name="Robinson S.J."/>
            <person name="Links M.G."/>
            <person name="Clarke C."/>
            <person name="Higgins E.E."/>
            <person name="Huebert T."/>
            <person name="Sharpe A.G."/>
            <person name="Parkin I.A."/>
        </authorList>
    </citation>
    <scope>NUCLEOTIDE SEQUENCE [LARGE SCALE GENOMIC DNA]</scope>
    <source>
        <strain evidence="2">cv. DH55</strain>
    </source>
</reference>
<dbReference type="CDD" id="cd06222">
    <property type="entry name" value="RNase_H_like"/>
    <property type="match status" value="1"/>
</dbReference>
<proteinExistence type="predicted"/>
<dbReference type="Pfam" id="PF00078">
    <property type="entry name" value="RVT_1"/>
    <property type="match status" value="1"/>
</dbReference>
<accession>A0ABM0ZC00</accession>
<feature type="domain" description="Reverse transcriptase" evidence="1">
    <location>
        <begin position="1"/>
        <end position="173"/>
    </location>
</feature>
<dbReference type="SUPFAM" id="SSF53098">
    <property type="entry name" value="Ribonuclease H-like"/>
    <property type="match status" value="1"/>
</dbReference>
<evidence type="ECO:0000313" key="2">
    <source>
        <dbReference type="Proteomes" id="UP000694864"/>
    </source>
</evidence>
<dbReference type="PROSITE" id="PS50878">
    <property type="entry name" value="RT_POL"/>
    <property type="match status" value="1"/>
</dbReference>
<reference evidence="3" key="2">
    <citation type="submission" date="2025-08" db="UniProtKB">
        <authorList>
            <consortium name="RefSeq"/>
        </authorList>
    </citation>
    <scope>IDENTIFICATION</scope>
    <source>
        <tissue evidence="3">Leaf</tissue>
    </source>
</reference>
<dbReference type="Proteomes" id="UP000694864">
    <property type="component" value="Chromosome 5"/>
</dbReference>
<sequence>MAIKTDMSKAYDHVEWSFVEHLLRQFGFCDKQISWIMCCVTSVQYKVLINGQAYGSIKPSRWLCQGEPLSPYLFILCTEVLIAHFRKAEQLKLLIGIRVSTASPTISHLLFADDSLFFCLATKEQCEVVLGILGKYERVSGQQINFQKSSIQFGHTVDIDLREELKGVLGITNLGGMGSYLGIPESLGGAKTKIFSFVQDKLQARASGWPARLLSKGGKKVMIKSVATAVPTFVMSCFRLPKTVTRKLTSAISNFWWSSSGQSRGLHWVAWDKLCFGKDTGGLGFRNLDDYNTALLAKQLWRLITVPDSLFARVFKGRYYRHSDRLDPIKSYSPSYGWRSMISACSLVNKGLITRVGSGASISVWADPWIPAQSPRPALSTGSSFDPSLRVINFIDRSSNSWDMAQLTATFVPEDVTIISALPIRQPDTLDLFGWLFTKSGKYSVKSGYHFLCSNITTPSDSEVFGPSIVPLQSFVWKIRCPPKLRHFMWQVLSGCVAVTANLRKRGMSCDAVCGLCGSPEETINHTLFQCPPARQVWALSQFPTTPGFFPMDSVLTNMDSLFWRFKDVPDSDIFPWIMWYVWKARNDKLFGNLDSNSLAILRLAEDEAKSWVLAQEDDLVLVTTAPAEVRRPGIGSVGVPRSLSSYTCFVDGSWKATDRFAGRGWFCTSPWGDAPTMGAANHRRSLSPLHAEIEALVWAMCCMIGADNQSVTFLTDCSDLVKMVSSPSEWPVFTPYLEDIQVDKEEFVSFSLVYVPRSQNGQTDNLARRFRTLPHLITYVNNVPSHWLV</sequence>
<dbReference type="RefSeq" id="XP_010513536.1">
    <property type="nucleotide sequence ID" value="XM_010515234.1"/>
</dbReference>
<dbReference type="InterPro" id="IPR002156">
    <property type="entry name" value="RNaseH_domain"/>
</dbReference>
<protein>
    <submittedName>
        <fullName evidence="3">Uncharacterized protein LOC104789557</fullName>
    </submittedName>
</protein>
<organism evidence="2 3">
    <name type="scientific">Camelina sativa</name>
    <name type="common">False flax</name>
    <name type="synonym">Myagrum sativum</name>
    <dbReference type="NCBI Taxonomy" id="90675"/>
    <lineage>
        <taxon>Eukaryota</taxon>
        <taxon>Viridiplantae</taxon>
        <taxon>Streptophyta</taxon>
        <taxon>Embryophyta</taxon>
        <taxon>Tracheophyta</taxon>
        <taxon>Spermatophyta</taxon>
        <taxon>Magnoliopsida</taxon>
        <taxon>eudicotyledons</taxon>
        <taxon>Gunneridae</taxon>
        <taxon>Pentapetalae</taxon>
        <taxon>rosids</taxon>
        <taxon>malvids</taxon>
        <taxon>Brassicales</taxon>
        <taxon>Brassicaceae</taxon>
        <taxon>Camelineae</taxon>
        <taxon>Camelina</taxon>
    </lineage>
</organism>
<name>A0ABM0ZC00_CAMSA</name>
<dbReference type="PANTHER" id="PTHR33116:SF86">
    <property type="entry name" value="REVERSE TRANSCRIPTASE DOMAIN-CONTAINING PROTEIN"/>
    <property type="match status" value="1"/>
</dbReference>
<dbReference type="Pfam" id="PF13966">
    <property type="entry name" value="zf-RVT"/>
    <property type="match status" value="1"/>
</dbReference>
<dbReference type="GeneID" id="104789557"/>
<dbReference type="InterPro" id="IPR000477">
    <property type="entry name" value="RT_dom"/>
</dbReference>
<dbReference type="InterPro" id="IPR044730">
    <property type="entry name" value="RNase_H-like_dom_plant"/>
</dbReference>
<dbReference type="Gene3D" id="3.30.420.10">
    <property type="entry name" value="Ribonuclease H-like superfamily/Ribonuclease H"/>
    <property type="match status" value="1"/>
</dbReference>
<gene>
    <name evidence="3" type="primary">LOC104789557</name>
</gene>
<evidence type="ECO:0000259" key="1">
    <source>
        <dbReference type="PROSITE" id="PS50878"/>
    </source>
</evidence>
<dbReference type="InterPro" id="IPR036397">
    <property type="entry name" value="RNaseH_sf"/>
</dbReference>
<keyword evidence="2" id="KW-1185">Reference proteome</keyword>
<dbReference type="PANTHER" id="PTHR33116">
    <property type="entry name" value="REVERSE TRANSCRIPTASE ZINC-BINDING DOMAIN-CONTAINING PROTEIN-RELATED-RELATED"/>
    <property type="match status" value="1"/>
</dbReference>
<dbReference type="InterPro" id="IPR026960">
    <property type="entry name" value="RVT-Znf"/>
</dbReference>
<dbReference type="Pfam" id="PF13456">
    <property type="entry name" value="RVT_3"/>
    <property type="match status" value="1"/>
</dbReference>